<evidence type="ECO:0000259" key="1">
    <source>
        <dbReference type="Pfam" id="PF21738"/>
    </source>
</evidence>
<dbReference type="PANTHER" id="PTHR36159:SF1">
    <property type="entry name" value="RETROVIRUS-RELATED POL POLYPROTEIN FROM TRANSPOSON 412-LIKE PROTEIN"/>
    <property type="match status" value="1"/>
</dbReference>
<organism evidence="2 3">
    <name type="scientific">Aromia moschata</name>
    <dbReference type="NCBI Taxonomy" id="1265417"/>
    <lineage>
        <taxon>Eukaryota</taxon>
        <taxon>Metazoa</taxon>
        <taxon>Ecdysozoa</taxon>
        <taxon>Arthropoda</taxon>
        <taxon>Hexapoda</taxon>
        <taxon>Insecta</taxon>
        <taxon>Pterygota</taxon>
        <taxon>Neoptera</taxon>
        <taxon>Endopterygota</taxon>
        <taxon>Coleoptera</taxon>
        <taxon>Polyphaga</taxon>
        <taxon>Cucujiformia</taxon>
        <taxon>Chrysomeloidea</taxon>
        <taxon>Cerambycidae</taxon>
        <taxon>Cerambycinae</taxon>
        <taxon>Callichromatini</taxon>
        <taxon>Aromia</taxon>
    </lineage>
</organism>
<accession>A0AAV8X3F3</accession>
<dbReference type="PANTHER" id="PTHR36159">
    <property type="entry name" value="PROTEIN CBG23766"/>
    <property type="match status" value="1"/>
</dbReference>
<dbReference type="InterPro" id="IPR049512">
    <property type="entry name" value="DJR-like_dom"/>
</dbReference>
<gene>
    <name evidence="2" type="ORF">NQ318_003671</name>
</gene>
<feature type="domain" description="Double jelly roll-like" evidence="1">
    <location>
        <begin position="42"/>
        <end position="239"/>
    </location>
</feature>
<reference evidence="2" key="1">
    <citation type="journal article" date="2023" name="Insect Mol. Biol.">
        <title>Genome sequencing provides insights into the evolution of gene families encoding plant cell wall-degrading enzymes in longhorned beetles.</title>
        <authorList>
            <person name="Shin N.R."/>
            <person name="Okamura Y."/>
            <person name="Kirsch R."/>
            <person name="Pauchet Y."/>
        </authorList>
    </citation>
    <scope>NUCLEOTIDE SEQUENCE</scope>
    <source>
        <strain evidence="2">AMC_N1</strain>
    </source>
</reference>
<sequence>MNEVRIAIQDLEANTVPCDSYLYVEGKLTKDDDGITTQLEFINNAVAYLFKEIRYELNGTGCRPCIDVKRLSVLYTKRKFFVGKCWMGGQKNKTVAKQGETVKDAITRERIIPDSAGNFNTIIPLKHLMGFFEDFRKLMIHMRQELVIIRSSSDYDAVTSENDTEKPKVTINRISWVVPHVSLSLEKQMNINTIVKKVSWEIIEYPSLPTSTRHTWPVKTSTKVESPRHVIVAFQKDRKK</sequence>
<comment type="caution">
    <text evidence="2">The sequence shown here is derived from an EMBL/GenBank/DDBJ whole genome shotgun (WGS) entry which is preliminary data.</text>
</comment>
<dbReference type="EMBL" id="JAPWTK010001317">
    <property type="protein sequence ID" value="KAJ8933006.1"/>
    <property type="molecule type" value="Genomic_DNA"/>
</dbReference>
<evidence type="ECO:0000313" key="3">
    <source>
        <dbReference type="Proteomes" id="UP001162162"/>
    </source>
</evidence>
<proteinExistence type="predicted"/>
<dbReference type="Proteomes" id="UP001162162">
    <property type="component" value="Unassembled WGS sequence"/>
</dbReference>
<keyword evidence="3" id="KW-1185">Reference proteome</keyword>
<name>A0AAV8X3F3_9CUCU</name>
<dbReference type="AlphaFoldDB" id="A0AAV8X3F3"/>
<protein>
    <recommendedName>
        <fullName evidence="1">Double jelly roll-like domain-containing protein</fullName>
    </recommendedName>
</protein>
<dbReference type="Pfam" id="PF21738">
    <property type="entry name" value="DJR-like_dom"/>
    <property type="match status" value="1"/>
</dbReference>
<evidence type="ECO:0000313" key="2">
    <source>
        <dbReference type="EMBL" id="KAJ8933006.1"/>
    </source>
</evidence>